<keyword evidence="3" id="KW-0812">Transmembrane</keyword>
<feature type="domain" description="EamA" evidence="4">
    <location>
        <begin position="146"/>
        <end position="275"/>
    </location>
</feature>
<evidence type="ECO:0000259" key="4">
    <source>
        <dbReference type="Pfam" id="PF00892"/>
    </source>
</evidence>
<organism evidence="5 6">
    <name type="scientific">Evansella vedderi</name>
    <dbReference type="NCBI Taxonomy" id="38282"/>
    <lineage>
        <taxon>Bacteria</taxon>
        <taxon>Bacillati</taxon>
        <taxon>Bacillota</taxon>
        <taxon>Bacilli</taxon>
        <taxon>Bacillales</taxon>
        <taxon>Bacillaceae</taxon>
        <taxon>Evansella</taxon>
    </lineage>
</organism>
<name>A0ABU0A1A4_9BACI</name>
<comment type="subcellular location">
    <subcellularLocation>
        <location evidence="1">Endomembrane system</location>
        <topology evidence="1">Multi-pass membrane protein</topology>
    </subcellularLocation>
</comment>
<evidence type="ECO:0000256" key="2">
    <source>
        <dbReference type="ARBA" id="ARBA00007362"/>
    </source>
</evidence>
<feature type="transmembrane region" description="Helical" evidence="3">
    <location>
        <begin position="176"/>
        <end position="193"/>
    </location>
</feature>
<feature type="transmembrane region" description="Helical" evidence="3">
    <location>
        <begin position="260"/>
        <end position="278"/>
    </location>
</feature>
<feature type="transmembrane region" description="Helical" evidence="3">
    <location>
        <begin position="205"/>
        <end position="223"/>
    </location>
</feature>
<feature type="transmembrane region" description="Helical" evidence="3">
    <location>
        <begin position="63"/>
        <end position="80"/>
    </location>
</feature>
<dbReference type="PANTHER" id="PTHR22911:SF79">
    <property type="entry name" value="MOBA-LIKE NTP TRANSFERASE DOMAIN-CONTAINING PROTEIN"/>
    <property type="match status" value="1"/>
</dbReference>
<feature type="transmembrane region" description="Helical" evidence="3">
    <location>
        <begin position="147"/>
        <end position="164"/>
    </location>
</feature>
<keyword evidence="3" id="KW-1133">Transmembrane helix</keyword>
<sequence length="282" mass="31598">MRKELIYVHMAVLLFGLSGLFGKWLALPAHYIVLGRVFFGALFLLLILLILKKTLRLPRLVDYLPFILIGGVLAIHWGSFFHSIQISTVAIGLVTFATFPVFASVLEPIFFKETFQKRSFVLAIITLFGVVLLIPEFDFSNNLTQGAVWGLISAVTFAVLSMLNRKYVQHHSSLKIGFYQNVFAFFWLLPIAYATPKIQFTMMDISLLVLLGVVFTGGAHVFFIQGLRKMNVRTASIIASLEPVYGIIAAAFLLQEIPQIREWIGIVIILCAAIYASIPKKI</sequence>
<evidence type="ECO:0000256" key="3">
    <source>
        <dbReference type="SAM" id="Phobius"/>
    </source>
</evidence>
<accession>A0ABU0A1A4</accession>
<proteinExistence type="inferred from homology"/>
<feature type="transmembrane region" description="Helical" evidence="3">
    <location>
        <begin position="118"/>
        <end position="135"/>
    </location>
</feature>
<protein>
    <submittedName>
        <fullName evidence="5">Drug/metabolite transporter (DMT)-like permease</fullName>
    </submittedName>
</protein>
<dbReference type="Pfam" id="PF00892">
    <property type="entry name" value="EamA"/>
    <property type="match status" value="2"/>
</dbReference>
<dbReference type="Gene3D" id="1.10.3730.20">
    <property type="match status" value="1"/>
</dbReference>
<dbReference type="PANTHER" id="PTHR22911">
    <property type="entry name" value="ACYL-MALONYL CONDENSING ENZYME-RELATED"/>
    <property type="match status" value="1"/>
</dbReference>
<evidence type="ECO:0000313" key="5">
    <source>
        <dbReference type="EMBL" id="MDQ0257250.1"/>
    </source>
</evidence>
<comment type="similarity">
    <text evidence="2">Belongs to the EamA transporter family.</text>
</comment>
<evidence type="ECO:0000313" key="6">
    <source>
        <dbReference type="Proteomes" id="UP001230005"/>
    </source>
</evidence>
<feature type="transmembrane region" description="Helical" evidence="3">
    <location>
        <begin position="31"/>
        <end position="51"/>
    </location>
</feature>
<feature type="transmembrane region" description="Helical" evidence="3">
    <location>
        <begin position="7"/>
        <end position="25"/>
    </location>
</feature>
<feature type="domain" description="EamA" evidence="4">
    <location>
        <begin position="4"/>
        <end position="133"/>
    </location>
</feature>
<dbReference type="Proteomes" id="UP001230005">
    <property type="component" value="Unassembled WGS sequence"/>
</dbReference>
<dbReference type="EMBL" id="JAUSUG010000025">
    <property type="protein sequence ID" value="MDQ0257250.1"/>
    <property type="molecule type" value="Genomic_DNA"/>
</dbReference>
<feature type="transmembrane region" description="Helical" evidence="3">
    <location>
        <begin position="86"/>
        <end position="106"/>
    </location>
</feature>
<feature type="transmembrane region" description="Helical" evidence="3">
    <location>
        <begin position="235"/>
        <end position="254"/>
    </location>
</feature>
<gene>
    <name evidence="5" type="ORF">J2S74_004708</name>
</gene>
<reference evidence="5 6" key="1">
    <citation type="submission" date="2023-07" db="EMBL/GenBank/DDBJ databases">
        <title>Genomic Encyclopedia of Type Strains, Phase IV (KMG-IV): sequencing the most valuable type-strain genomes for metagenomic binning, comparative biology and taxonomic classification.</title>
        <authorList>
            <person name="Goeker M."/>
        </authorList>
    </citation>
    <scope>NUCLEOTIDE SEQUENCE [LARGE SCALE GENOMIC DNA]</scope>
    <source>
        <strain evidence="5 6">DSM 9768</strain>
    </source>
</reference>
<dbReference type="InterPro" id="IPR000620">
    <property type="entry name" value="EamA_dom"/>
</dbReference>
<keyword evidence="6" id="KW-1185">Reference proteome</keyword>
<dbReference type="SUPFAM" id="SSF103481">
    <property type="entry name" value="Multidrug resistance efflux transporter EmrE"/>
    <property type="match status" value="2"/>
</dbReference>
<evidence type="ECO:0000256" key="1">
    <source>
        <dbReference type="ARBA" id="ARBA00004127"/>
    </source>
</evidence>
<dbReference type="RefSeq" id="WP_307330687.1">
    <property type="nucleotide sequence ID" value="NZ_JAUSUG010000025.1"/>
</dbReference>
<keyword evidence="3" id="KW-0472">Membrane</keyword>
<comment type="caution">
    <text evidence="5">The sequence shown here is derived from an EMBL/GenBank/DDBJ whole genome shotgun (WGS) entry which is preliminary data.</text>
</comment>
<dbReference type="InterPro" id="IPR037185">
    <property type="entry name" value="EmrE-like"/>
</dbReference>